<comment type="caution">
    <text evidence="2">The sequence shown here is derived from an EMBL/GenBank/DDBJ whole genome shotgun (WGS) entry which is preliminary data.</text>
</comment>
<evidence type="ECO:0008006" key="4">
    <source>
        <dbReference type="Google" id="ProtNLM"/>
    </source>
</evidence>
<accession>A0A367M9E7</accession>
<keyword evidence="1" id="KW-0732">Signal</keyword>
<proteinExistence type="predicted"/>
<gene>
    <name evidence="2" type="ORF">DT376_14690</name>
</gene>
<sequence>MNFLKLLPITAIGLLASGCNEADTSPFDVNLGSIQGVPIIYVQSTVDDAILNSFKVNRGNCRGSIIYQMPATFTYGAELKIYAHGCNVRELHVDTNKGSFTYTFP</sequence>
<name>A0A367M9E7_PSEAI</name>
<dbReference type="EMBL" id="QORE01000444">
    <property type="protein sequence ID" value="RCI74115.1"/>
    <property type="molecule type" value="Genomic_DNA"/>
</dbReference>
<reference evidence="2 3" key="1">
    <citation type="submission" date="2018-07" db="EMBL/GenBank/DDBJ databases">
        <title>Mechanisms of high-level aminoglycoside resistance among Gram-negative pathogens in Brazil.</title>
        <authorList>
            <person name="Ballaben A.S."/>
            <person name="Darini A.L.C."/>
            <person name="Doi Y."/>
        </authorList>
    </citation>
    <scope>NUCLEOTIDE SEQUENCE [LARGE SCALE GENOMIC DNA]</scope>
    <source>
        <strain evidence="2 3">B2-305</strain>
    </source>
</reference>
<feature type="signal peptide" evidence="1">
    <location>
        <begin position="1"/>
        <end position="22"/>
    </location>
</feature>
<dbReference type="RefSeq" id="WP_033976856.1">
    <property type="nucleotide sequence ID" value="NZ_CAADOD010000215.1"/>
</dbReference>
<evidence type="ECO:0000313" key="3">
    <source>
        <dbReference type="Proteomes" id="UP000253594"/>
    </source>
</evidence>
<dbReference type="AlphaFoldDB" id="A0A367M9E7"/>
<evidence type="ECO:0000256" key="1">
    <source>
        <dbReference type="SAM" id="SignalP"/>
    </source>
</evidence>
<organism evidence="2 3">
    <name type="scientific">Pseudomonas aeruginosa</name>
    <dbReference type="NCBI Taxonomy" id="287"/>
    <lineage>
        <taxon>Bacteria</taxon>
        <taxon>Pseudomonadati</taxon>
        <taxon>Pseudomonadota</taxon>
        <taxon>Gammaproteobacteria</taxon>
        <taxon>Pseudomonadales</taxon>
        <taxon>Pseudomonadaceae</taxon>
        <taxon>Pseudomonas</taxon>
    </lineage>
</organism>
<feature type="chain" id="PRO_5016817683" description="Lipoprotein" evidence="1">
    <location>
        <begin position="23"/>
        <end position="105"/>
    </location>
</feature>
<evidence type="ECO:0000313" key="2">
    <source>
        <dbReference type="EMBL" id="RCI74115.1"/>
    </source>
</evidence>
<dbReference type="Proteomes" id="UP000253594">
    <property type="component" value="Unassembled WGS sequence"/>
</dbReference>
<protein>
    <recommendedName>
        <fullName evidence="4">Lipoprotein</fullName>
    </recommendedName>
</protein>
<dbReference type="PROSITE" id="PS51257">
    <property type="entry name" value="PROKAR_LIPOPROTEIN"/>
    <property type="match status" value="1"/>
</dbReference>